<dbReference type="SMART" id="SM00387">
    <property type="entry name" value="HATPase_c"/>
    <property type="match status" value="1"/>
</dbReference>
<gene>
    <name evidence="11" type="ORF">A4W93_06590</name>
</gene>
<keyword evidence="4" id="KW-0597">Phosphoprotein</keyword>
<dbReference type="EC" id="2.7.13.3" evidence="3"/>
<dbReference type="InterPro" id="IPR005467">
    <property type="entry name" value="His_kinase_dom"/>
</dbReference>
<reference evidence="11 12" key="1">
    <citation type="submission" date="2016-04" db="EMBL/GenBank/DDBJ databases">
        <title>Complete genome sequence of natural rubber-degrading, novel Gram-negative bacterium, Rhizobacter gummiphilus strain NS21.</title>
        <authorList>
            <person name="Tabata M."/>
            <person name="Kasai D."/>
            <person name="Fukuda M."/>
        </authorList>
    </citation>
    <scope>NUCLEOTIDE SEQUENCE [LARGE SCALE GENOMIC DNA]</scope>
    <source>
        <strain evidence="11 12">NS21</strain>
    </source>
</reference>
<keyword evidence="10" id="KW-0472">Membrane</keyword>
<dbReference type="RefSeq" id="WP_085749872.1">
    <property type="nucleotide sequence ID" value="NZ_BSPR01000003.1"/>
</dbReference>
<dbReference type="InterPro" id="IPR003594">
    <property type="entry name" value="HATPase_dom"/>
</dbReference>
<dbReference type="SUPFAM" id="SSF47384">
    <property type="entry name" value="Homodimeric domain of signal transducing histidine kinase"/>
    <property type="match status" value="1"/>
</dbReference>
<dbReference type="InterPro" id="IPR050428">
    <property type="entry name" value="TCS_sensor_his_kinase"/>
</dbReference>
<evidence type="ECO:0000256" key="7">
    <source>
        <dbReference type="ARBA" id="ARBA00022777"/>
    </source>
</evidence>
<dbReference type="Pfam" id="PF00672">
    <property type="entry name" value="HAMP"/>
    <property type="match status" value="1"/>
</dbReference>
<evidence type="ECO:0000256" key="5">
    <source>
        <dbReference type="ARBA" id="ARBA00022679"/>
    </source>
</evidence>
<proteinExistence type="predicted"/>
<keyword evidence="6" id="KW-0812">Transmembrane</keyword>
<dbReference type="SUPFAM" id="SSF55874">
    <property type="entry name" value="ATPase domain of HSP90 chaperone/DNA topoisomerase II/histidine kinase"/>
    <property type="match status" value="1"/>
</dbReference>
<evidence type="ECO:0000256" key="1">
    <source>
        <dbReference type="ARBA" id="ARBA00000085"/>
    </source>
</evidence>
<dbReference type="PROSITE" id="PS50885">
    <property type="entry name" value="HAMP"/>
    <property type="match status" value="1"/>
</dbReference>
<evidence type="ECO:0000256" key="8">
    <source>
        <dbReference type="ARBA" id="ARBA00022989"/>
    </source>
</evidence>
<dbReference type="CDD" id="cd00082">
    <property type="entry name" value="HisKA"/>
    <property type="match status" value="1"/>
</dbReference>
<dbReference type="PANTHER" id="PTHR45436:SF15">
    <property type="entry name" value="SENSOR HISTIDINE KINASE CUSS"/>
    <property type="match status" value="1"/>
</dbReference>
<accession>A0A1W6L602</accession>
<evidence type="ECO:0000256" key="3">
    <source>
        <dbReference type="ARBA" id="ARBA00012438"/>
    </source>
</evidence>
<dbReference type="EMBL" id="CP015118">
    <property type="protein sequence ID" value="ARN19610.1"/>
    <property type="molecule type" value="Genomic_DNA"/>
</dbReference>
<evidence type="ECO:0000313" key="12">
    <source>
        <dbReference type="Proteomes" id="UP000193427"/>
    </source>
</evidence>
<evidence type="ECO:0000256" key="2">
    <source>
        <dbReference type="ARBA" id="ARBA00004141"/>
    </source>
</evidence>
<keyword evidence="8" id="KW-1133">Transmembrane helix</keyword>
<comment type="subcellular location">
    <subcellularLocation>
        <location evidence="2">Membrane</location>
        <topology evidence="2">Multi-pass membrane protein</topology>
    </subcellularLocation>
</comment>
<name>A0A1W6L602_9BURK</name>
<evidence type="ECO:0000256" key="4">
    <source>
        <dbReference type="ARBA" id="ARBA00022553"/>
    </source>
</evidence>
<dbReference type="PANTHER" id="PTHR45436">
    <property type="entry name" value="SENSOR HISTIDINE KINASE YKOH"/>
    <property type="match status" value="1"/>
</dbReference>
<sequence length="456" mass="49446">MKIQSLRWRLVRDLVVLQVAVSLLVLCGLLILSWSLDKLRDESGDRSAAILVAALGHGPDGLSLEPTEDVRWLQSEATDLWFVARDDRGGELKHGHVPPRYLSLIDSTSGFGAASLDFPVVEDGRQAVRLRRWQTADGAINLVVSTGAPLRVHDVFRGTLLAFLILIAPMALFTSLAFVVAVPWVVKRGLRGLQLMGKRAERISMTQRSERLPLDSAPSEVRPLVEAVNRAFDRLNQGYLQQERFLADAAHELRTPIATLQVNIEALPEGPGRAALLRSVIRLGTLAEQLLDLQRLVRPTASRESFDLKPLCERVAADLAPLAIQSDCNLSVEARPLIVTGDETSIERALSNLIQNAIEHGGPGCDINVALVHPACIEVSDSGPGIPEAERDRVVEPFHRLKPRSRGAGLGLHLVAEVARLHGGRMTVGRSSAGGALIRLFLSDQGETPAVDASAG</sequence>
<dbReference type="PROSITE" id="PS50109">
    <property type="entry name" value="HIS_KIN"/>
    <property type="match status" value="1"/>
</dbReference>
<dbReference type="InterPro" id="IPR036097">
    <property type="entry name" value="HisK_dim/P_sf"/>
</dbReference>
<dbReference type="InterPro" id="IPR004358">
    <property type="entry name" value="Sig_transdc_His_kin-like_C"/>
</dbReference>
<dbReference type="OrthoDB" id="9121563at2"/>
<dbReference type="InterPro" id="IPR003660">
    <property type="entry name" value="HAMP_dom"/>
</dbReference>
<dbReference type="Pfam" id="PF02518">
    <property type="entry name" value="HATPase_c"/>
    <property type="match status" value="1"/>
</dbReference>
<dbReference type="KEGG" id="rgu:A4W93_06590"/>
<comment type="catalytic activity">
    <reaction evidence="1">
        <text>ATP + protein L-histidine = ADP + protein N-phospho-L-histidine.</text>
        <dbReference type="EC" id="2.7.13.3"/>
    </reaction>
</comment>
<evidence type="ECO:0000313" key="11">
    <source>
        <dbReference type="EMBL" id="ARN19610.1"/>
    </source>
</evidence>
<evidence type="ECO:0000256" key="6">
    <source>
        <dbReference type="ARBA" id="ARBA00022692"/>
    </source>
</evidence>
<protein>
    <recommendedName>
        <fullName evidence="3">histidine kinase</fullName>
        <ecNumber evidence="3">2.7.13.3</ecNumber>
    </recommendedName>
</protein>
<evidence type="ECO:0000256" key="9">
    <source>
        <dbReference type="ARBA" id="ARBA00023012"/>
    </source>
</evidence>
<organism evidence="11 12">
    <name type="scientific">Piscinibacter gummiphilus</name>
    <dbReference type="NCBI Taxonomy" id="946333"/>
    <lineage>
        <taxon>Bacteria</taxon>
        <taxon>Pseudomonadati</taxon>
        <taxon>Pseudomonadota</taxon>
        <taxon>Betaproteobacteria</taxon>
        <taxon>Burkholderiales</taxon>
        <taxon>Sphaerotilaceae</taxon>
        <taxon>Piscinibacter</taxon>
    </lineage>
</organism>
<dbReference type="Gene3D" id="1.10.287.130">
    <property type="match status" value="1"/>
</dbReference>
<dbReference type="PRINTS" id="PR00344">
    <property type="entry name" value="BCTRLSENSOR"/>
</dbReference>
<dbReference type="AlphaFoldDB" id="A0A1W6L602"/>
<dbReference type="Pfam" id="PF00512">
    <property type="entry name" value="HisKA"/>
    <property type="match status" value="1"/>
</dbReference>
<dbReference type="SMART" id="SM00388">
    <property type="entry name" value="HisKA"/>
    <property type="match status" value="1"/>
</dbReference>
<keyword evidence="12" id="KW-1185">Reference proteome</keyword>
<evidence type="ECO:0000256" key="10">
    <source>
        <dbReference type="ARBA" id="ARBA00023136"/>
    </source>
</evidence>
<dbReference type="Gene3D" id="3.30.565.10">
    <property type="entry name" value="Histidine kinase-like ATPase, C-terminal domain"/>
    <property type="match status" value="1"/>
</dbReference>
<dbReference type="CDD" id="cd00075">
    <property type="entry name" value="HATPase"/>
    <property type="match status" value="1"/>
</dbReference>
<dbReference type="STRING" id="946333.A4W93_06590"/>
<keyword evidence="5" id="KW-0808">Transferase</keyword>
<dbReference type="GO" id="GO:0005886">
    <property type="term" value="C:plasma membrane"/>
    <property type="evidence" value="ECO:0007669"/>
    <property type="project" value="TreeGrafter"/>
</dbReference>
<keyword evidence="9" id="KW-0902">Two-component regulatory system</keyword>
<keyword evidence="7 11" id="KW-0418">Kinase</keyword>
<dbReference type="InterPro" id="IPR003661">
    <property type="entry name" value="HisK_dim/P_dom"/>
</dbReference>
<dbReference type="Proteomes" id="UP000193427">
    <property type="component" value="Chromosome"/>
</dbReference>
<dbReference type="GO" id="GO:0000155">
    <property type="term" value="F:phosphorelay sensor kinase activity"/>
    <property type="evidence" value="ECO:0007669"/>
    <property type="project" value="InterPro"/>
</dbReference>
<dbReference type="InterPro" id="IPR036890">
    <property type="entry name" value="HATPase_C_sf"/>
</dbReference>